<keyword evidence="1" id="KW-0472">Membrane</keyword>
<dbReference type="EMBL" id="JAAFYZ010000046">
    <property type="protein sequence ID" value="MBS2548294.1"/>
    <property type="molecule type" value="Genomic_DNA"/>
</dbReference>
<comment type="caution">
    <text evidence="3">The sequence shown here is derived from an EMBL/GenBank/DDBJ whole genome shotgun (WGS) entry which is preliminary data.</text>
</comment>
<sequence>MMNTATSASMRITIAAASGDQVSLGSYPTYAQAQSVIERLADQQFEVEATEIIGNDLRMVEQVTGRLTWPRALIGGIASGAWFGLFVGLLIDILTTVSFGRAMLFGLTWGVIFGGVYATVSYGLIAGRRDFTSRSAIVPRRFEVLVAATHSDRAHALLADSSR</sequence>
<keyword evidence="4" id="KW-1185">Reference proteome</keyword>
<organism evidence="3 4">
    <name type="scientific">Catenulispora pinistramenti</name>
    <dbReference type="NCBI Taxonomy" id="2705254"/>
    <lineage>
        <taxon>Bacteria</taxon>
        <taxon>Bacillati</taxon>
        <taxon>Actinomycetota</taxon>
        <taxon>Actinomycetes</taxon>
        <taxon>Catenulisporales</taxon>
        <taxon>Catenulisporaceae</taxon>
        <taxon>Catenulispora</taxon>
    </lineage>
</organism>
<feature type="transmembrane region" description="Helical" evidence="1">
    <location>
        <begin position="103"/>
        <end position="125"/>
    </location>
</feature>
<evidence type="ECO:0000259" key="2">
    <source>
        <dbReference type="Pfam" id="PF11181"/>
    </source>
</evidence>
<name>A0ABS5KQH2_9ACTN</name>
<keyword evidence="1" id="KW-0812">Transmembrane</keyword>
<reference evidence="3 4" key="1">
    <citation type="submission" date="2020-02" db="EMBL/GenBank/DDBJ databases">
        <title>Acidophilic actinobacteria isolated from forest soil.</title>
        <authorList>
            <person name="Golinska P."/>
        </authorList>
    </citation>
    <scope>NUCLEOTIDE SEQUENCE [LARGE SCALE GENOMIC DNA]</scope>
    <source>
        <strain evidence="3 4">NL8</strain>
    </source>
</reference>
<evidence type="ECO:0000313" key="4">
    <source>
        <dbReference type="Proteomes" id="UP000730482"/>
    </source>
</evidence>
<protein>
    <submittedName>
        <fullName evidence="3">Magnesium transporter</fullName>
    </submittedName>
</protein>
<feature type="domain" description="General stress protein 17M-like" evidence="2">
    <location>
        <begin position="24"/>
        <end position="90"/>
    </location>
</feature>
<dbReference type="InterPro" id="IPR025889">
    <property type="entry name" value="GSP17M-like_dom"/>
</dbReference>
<evidence type="ECO:0000313" key="3">
    <source>
        <dbReference type="EMBL" id="MBS2548294.1"/>
    </source>
</evidence>
<dbReference type="RefSeq" id="WP_212009868.1">
    <property type="nucleotide sequence ID" value="NZ_JAAFYZ010000046.1"/>
</dbReference>
<feature type="transmembrane region" description="Helical" evidence="1">
    <location>
        <begin position="72"/>
        <end position="91"/>
    </location>
</feature>
<evidence type="ECO:0000256" key="1">
    <source>
        <dbReference type="SAM" id="Phobius"/>
    </source>
</evidence>
<dbReference type="Proteomes" id="UP000730482">
    <property type="component" value="Unassembled WGS sequence"/>
</dbReference>
<proteinExistence type="predicted"/>
<dbReference type="Pfam" id="PF11181">
    <property type="entry name" value="YflT"/>
    <property type="match status" value="1"/>
</dbReference>
<keyword evidence="1" id="KW-1133">Transmembrane helix</keyword>
<gene>
    <name evidence="3" type="ORF">KGQ19_15625</name>
</gene>
<accession>A0ABS5KQH2</accession>